<name>A0ABQ9F3G5_TEGGR</name>
<evidence type="ECO:0000313" key="2">
    <source>
        <dbReference type="Proteomes" id="UP001217089"/>
    </source>
</evidence>
<accession>A0ABQ9F3G5</accession>
<keyword evidence="2" id="KW-1185">Reference proteome</keyword>
<gene>
    <name evidence="1" type="ORF">KUTeg_010498</name>
</gene>
<dbReference type="Proteomes" id="UP001217089">
    <property type="component" value="Unassembled WGS sequence"/>
</dbReference>
<reference evidence="1 2" key="1">
    <citation type="submission" date="2022-12" db="EMBL/GenBank/DDBJ databases">
        <title>Chromosome-level genome of Tegillarca granosa.</title>
        <authorList>
            <person name="Kim J."/>
        </authorList>
    </citation>
    <scope>NUCLEOTIDE SEQUENCE [LARGE SCALE GENOMIC DNA]</scope>
    <source>
        <strain evidence="1">Teg-2019</strain>
        <tissue evidence="1">Adductor muscle</tissue>
    </source>
</reference>
<protein>
    <submittedName>
        <fullName evidence="1">Uncharacterized protein</fullName>
    </submittedName>
</protein>
<comment type="caution">
    <text evidence="1">The sequence shown here is derived from an EMBL/GenBank/DDBJ whole genome shotgun (WGS) entry which is preliminary data.</text>
</comment>
<organism evidence="1 2">
    <name type="scientific">Tegillarca granosa</name>
    <name type="common">Malaysian cockle</name>
    <name type="synonym">Anadara granosa</name>
    <dbReference type="NCBI Taxonomy" id="220873"/>
    <lineage>
        <taxon>Eukaryota</taxon>
        <taxon>Metazoa</taxon>
        <taxon>Spiralia</taxon>
        <taxon>Lophotrochozoa</taxon>
        <taxon>Mollusca</taxon>
        <taxon>Bivalvia</taxon>
        <taxon>Autobranchia</taxon>
        <taxon>Pteriomorphia</taxon>
        <taxon>Arcoida</taxon>
        <taxon>Arcoidea</taxon>
        <taxon>Arcidae</taxon>
        <taxon>Tegillarca</taxon>
    </lineage>
</organism>
<proteinExistence type="predicted"/>
<dbReference type="EMBL" id="JARBDR010000441">
    <property type="protein sequence ID" value="KAJ8311945.1"/>
    <property type="molecule type" value="Genomic_DNA"/>
</dbReference>
<evidence type="ECO:0000313" key="1">
    <source>
        <dbReference type="EMBL" id="KAJ8311945.1"/>
    </source>
</evidence>
<sequence length="145" mass="16461">MYQFKYHQKTECRVANVNTGQTSFHWDAIFQNHLPLKVAIAFFKSSAYTGDLIKNPFLFEAAGVSKIALLIDGVSTPMAPLKLAYDSKHYIQAYANLFDGSGKWTDNNGLYITREKFTDGHAIYLYTFETPFDEDILSLMKNGNL</sequence>